<dbReference type="Proteomes" id="UP000553963">
    <property type="component" value="Unassembled WGS sequence"/>
</dbReference>
<dbReference type="SUPFAM" id="SSF103515">
    <property type="entry name" value="Autotransporter"/>
    <property type="match status" value="1"/>
</dbReference>
<gene>
    <name evidence="2" type="ORF">GGR25_002773</name>
</gene>
<feature type="signal peptide" evidence="1">
    <location>
        <begin position="1"/>
        <end position="31"/>
    </location>
</feature>
<sequence length="271" mass="28743">MKQSWFAGIVLAGVTVAGLALSGPFVGAASAADIAQEPAPVVASSTNDWRFQATIYGWLTGMNGDVGVRGLGPARVNLTASDVLSDLDGALMASLAAENDQFLFISDFIFARVSDDGTIRNGALGFDYTQNQAIVQGLAGYKLPLGIPKLTLSPTVGFRYMYLNADLGITPAGVPITLSDGGTEQWIDPTVGLYGHYDITDKWFINALGDIGGFGVSSDLTWQAFGAVGYNWTKTLSTSIGYRAIYEDYEDGGFVYNMTQQGVFAGLGIHF</sequence>
<protein>
    <recommendedName>
        <fullName evidence="4">Outer membrane protein beta-barrel domain-containing protein</fullName>
    </recommendedName>
</protein>
<accession>A0A840AR36</accession>
<proteinExistence type="predicted"/>
<evidence type="ECO:0008006" key="4">
    <source>
        <dbReference type="Google" id="ProtNLM"/>
    </source>
</evidence>
<reference evidence="2 3" key="1">
    <citation type="submission" date="2020-08" db="EMBL/GenBank/DDBJ databases">
        <title>Genomic Encyclopedia of Type Strains, Phase IV (KMG-IV): sequencing the most valuable type-strain genomes for metagenomic binning, comparative biology and taxonomic classification.</title>
        <authorList>
            <person name="Goeker M."/>
        </authorList>
    </citation>
    <scope>NUCLEOTIDE SEQUENCE [LARGE SCALE GENOMIC DNA]</scope>
    <source>
        <strain evidence="2 3">DSM 25966</strain>
    </source>
</reference>
<dbReference type="AlphaFoldDB" id="A0A840AR36"/>
<keyword evidence="3" id="KW-1185">Reference proteome</keyword>
<dbReference type="InterPro" id="IPR036709">
    <property type="entry name" value="Autotransporte_beta_dom_sf"/>
</dbReference>
<keyword evidence="1" id="KW-0732">Signal</keyword>
<evidence type="ECO:0000313" key="2">
    <source>
        <dbReference type="EMBL" id="MBB3931723.1"/>
    </source>
</evidence>
<dbReference type="RefSeq" id="WP_183399333.1">
    <property type="nucleotide sequence ID" value="NZ_JACIDS010000003.1"/>
</dbReference>
<dbReference type="EMBL" id="JACIDS010000003">
    <property type="protein sequence ID" value="MBB3931723.1"/>
    <property type="molecule type" value="Genomic_DNA"/>
</dbReference>
<evidence type="ECO:0000313" key="3">
    <source>
        <dbReference type="Proteomes" id="UP000553963"/>
    </source>
</evidence>
<comment type="caution">
    <text evidence="2">The sequence shown here is derived from an EMBL/GenBank/DDBJ whole genome shotgun (WGS) entry which is preliminary data.</text>
</comment>
<name>A0A840AR36_9HYPH</name>
<organism evidence="2 3">
    <name type="scientific">Kaistia hirudinis</name>
    <dbReference type="NCBI Taxonomy" id="1293440"/>
    <lineage>
        <taxon>Bacteria</taxon>
        <taxon>Pseudomonadati</taxon>
        <taxon>Pseudomonadota</taxon>
        <taxon>Alphaproteobacteria</taxon>
        <taxon>Hyphomicrobiales</taxon>
        <taxon>Kaistiaceae</taxon>
        <taxon>Kaistia</taxon>
    </lineage>
</organism>
<feature type="chain" id="PRO_5032369440" description="Outer membrane protein beta-barrel domain-containing protein" evidence="1">
    <location>
        <begin position="32"/>
        <end position="271"/>
    </location>
</feature>
<evidence type="ECO:0000256" key="1">
    <source>
        <dbReference type="SAM" id="SignalP"/>
    </source>
</evidence>